<dbReference type="EC" id="2.4.1.21" evidence="7"/>
<evidence type="ECO:0000259" key="8">
    <source>
        <dbReference type="Pfam" id="PF00534"/>
    </source>
</evidence>
<dbReference type="Gene3D" id="3.40.50.2000">
    <property type="entry name" value="Glycogen Phosphorylase B"/>
    <property type="match status" value="2"/>
</dbReference>
<dbReference type="CDD" id="cd03791">
    <property type="entry name" value="GT5_Glycogen_synthase_DULL1-like"/>
    <property type="match status" value="1"/>
</dbReference>
<dbReference type="HAMAP" id="MF_00484">
    <property type="entry name" value="Glycogen_synth"/>
    <property type="match status" value="1"/>
</dbReference>
<dbReference type="GO" id="GO:0005978">
    <property type="term" value="P:glycogen biosynthetic process"/>
    <property type="evidence" value="ECO:0007669"/>
    <property type="project" value="UniProtKB-UniRule"/>
</dbReference>
<evidence type="ECO:0000256" key="3">
    <source>
        <dbReference type="ARBA" id="ARBA00010281"/>
    </source>
</evidence>
<evidence type="ECO:0000256" key="1">
    <source>
        <dbReference type="ARBA" id="ARBA00001478"/>
    </source>
</evidence>
<evidence type="ECO:0000256" key="7">
    <source>
        <dbReference type="HAMAP-Rule" id="MF_00484"/>
    </source>
</evidence>
<dbReference type="PATRIC" id="fig|189381.10.peg.495"/>
<dbReference type="RefSeq" id="WP_048007352.1">
    <property type="nucleotide sequence ID" value="NZ_CP047095.1"/>
</dbReference>
<dbReference type="Pfam" id="PF00534">
    <property type="entry name" value="Glycos_transf_1"/>
    <property type="match status" value="1"/>
</dbReference>
<gene>
    <name evidence="7" type="primary">glgA</name>
    <name evidence="10" type="ORF">AV649_00085</name>
</gene>
<dbReference type="InterPro" id="IPR001296">
    <property type="entry name" value="Glyco_trans_1"/>
</dbReference>
<evidence type="ECO:0000313" key="10">
    <source>
        <dbReference type="EMBL" id="KZE53575.1"/>
    </source>
</evidence>
<feature type="domain" description="Starch synthase catalytic" evidence="9">
    <location>
        <begin position="2"/>
        <end position="236"/>
    </location>
</feature>
<dbReference type="PANTHER" id="PTHR45825:SF11">
    <property type="entry name" value="ALPHA AMYLASE DOMAIN-CONTAINING PROTEIN"/>
    <property type="match status" value="1"/>
</dbReference>
<protein>
    <recommendedName>
        <fullName evidence="7">Glycogen synthase</fullName>
        <ecNumber evidence="7">2.4.1.21</ecNumber>
    </recommendedName>
    <alternativeName>
        <fullName evidence="7">Starch [bacterial glycogen] synthase</fullName>
    </alternativeName>
</protein>
<name>A0A0J5TB87_9BACI</name>
<accession>A0A0J5TB87</accession>
<comment type="catalytic activity">
    <reaction evidence="1 7">
        <text>[(1-&gt;4)-alpha-D-glucosyl](n) + ADP-alpha-D-glucose = [(1-&gt;4)-alpha-D-glucosyl](n+1) + ADP + H(+)</text>
        <dbReference type="Rhea" id="RHEA:18189"/>
        <dbReference type="Rhea" id="RHEA-COMP:9584"/>
        <dbReference type="Rhea" id="RHEA-COMP:9587"/>
        <dbReference type="ChEBI" id="CHEBI:15378"/>
        <dbReference type="ChEBI" id="CHEBI:15444"/>
        <dbReference type="ChEBI" id="CHEBI:57498"/>
        <dbReference type="ChEBI" id="CHEBI:456216"/>
        <dbReference type="EC" id="2.4.1.21"/>
    </reaction>
</comment>
<dbReference type="Proteomes" id="UP000076510">
    <property type="component" value="Unassembled WGS sequence"/>
</dbReference>
<dbReference type="GO" id="GO:0009011">
    <property type="term" value="F:alpha-1,4-glucan glucosyltransferase (ADP-glucose donor) activity"/>
    <property type="evidence" value="ECO:0007669"/>
    <property type="project" value="UniProtKB-UniRule"/>
</dbReference>
<reference evidence="11" key="1">
    <citation type="submission" date="2016-01" db="EMBL/GenBank/DDBJ databases">
        <title>Whole genome sequencing of Bhargavaea cecembensis T14.</title>
        <authorList>
            <person name="Hong K.W."/>
        </authorList>
    </citation>
    <scope>NUCLEOTIDE SEQUENCE [LARGE SCALE GENOMIC DNA]</scope>
    <source>
        <strain evidence="11">M19</strain>
    </source>
</reference>
<keyword evidence="5 7" id="KW-0808">Transferase</keyword>
<evidence type="ECO:0000256" key="6">
    <source>
        <dbReference type="ARBA" id="ARBA00023056"/>
    </source>
</evidence>
<dbReference type="AlphaFoldDB" id="A0A0J5TB87"/>
<dbReference type="NCBIfam" id="NF001898">
    <property type="entry name" value="PRK00654.1-1"/>
    <property type="match status" value="1"/>
</dbReference>
<dbReference type="Pfam" id="PF08323">
    <property type="entry name" value="Glyco_transf_5"/>
    <property type="match status" value="1"/>
</dbReference>
<comment type="function">
    <text evidence="2 7">Synthesizes alpha-1,4-glucan chains using ADP-glucose.</text>
</comment>
<sequence length="479" mass="54851">MKVLFAVSECVPFIKSGGLADVAGALPKELRKLGTDVRVILPKYGGISAHFKERMRKVKEFTVAVGWRQQYCGIEEYKENGVTYYFVDNEYYFDRDRLYGFDDEGERYSYFTRAVLEAIGELEFYPDVIHCHDWHTAMIPFLLRTEYQDRSGYAFIRTVFTIHNLQFQGIYPFSVMTDLLGIPQRYAHPDYLEFHGCMNFMKGALISADIITTVSPTYKDEILQPYYGERLDGVLKLRERELVGIVNGIDDGEYDPGEGDHPFFSGNLQGKKASKEELQEQLGLEKRDVPVISIISRLTAQKGLDLIRAVLHEMLEEDVQFVVLGSGDWEYEQFFREAAAGHPDKVRVQIGFDEGLAKQIYRGSDLFLMPSRFEPCGLGQMIAMRYGALPLVRETGGLNDTVHSYDEESGSGNGFSFANFNAHDMLYTYRRAIRLYGQDDVWARIVKNAMETDNSWAQSAFKYNQLYSDLTSRSESHVF</sequence>
<dbReference type="InterPro" id="IPR011835">
    <property type="entry name" value="GS/SS"/>
</dbReference>
<evidence type="ECO:0000256" key="5">
    <source>
        <dbReference type="ARBA" id="ARBA00022679"/>
    </source>
</evidence>
<dbReference type="NCBIfam" id="TIGR02095">
    <property type="entry name" value="glgA"/>
    <property type="match status" value="1"/>
</dbReference>
<dbReference type="UniPathway" id="UPA00164"/>
<evidence type="ECO:0000259" key="9">
    <source>
        <dbReference type="Pfam" id="PF08323"/>
    </source>
</evidence>
<evidence type="ECO:0000256" key="4">
    <source>
        <dbReference type="ARBA" id="ARBA00022676"/>
    </source>
</evidence>
<proteinExistence type="inferred from homology"/>
<evidence type="ECO:0000256" key="2">
    <source>
        <dbReference type="ARBA" id="ARBA00002764"/>
    </source>
</evidence>
<dbReference type="PANTHER" id="PTHR45825">
    <property type="entry name" value="GRANULE-BOUND STARCH SYNTHASE 1, CHLOROPLASTIC/AMYLOPLASTIC"/>
    <property type="match status" value="1"/>
</dbReference>
<dbReference type="OrthoDB" id="9808590at2"/>
<dbReference type="SUPFAM" id="SSF53756">
    <property type="entry name" value="UDP-Glycosyltransferase/glycogen phosphorylase"/>
    <property type="match status" value="1"/>
</dbReference>
<dbReference type="EMBL" id="LQQY01000001">
    <property type="protein sequence ID" value="KZE53575.1"/>
    <property type="molecule type" value="Genomic_DNA"/>
</dbReference>
<comment type="similarity">
    <text evidence="3 7">Belongs to the glycosyltransferase 1 family. Bacterial/plant glycogen synthase subfamily.</text>
</comment>
<evidence type="ECO:0000313" key="11">
    <source>
        <dbReference type="Proteomes" id="UP000076510"/>
    </source>
</evidence>
<feature type="domain" description="Glycosyl transferase family 1" evidence="8">
    <location>
        <begin position="279"/>
        <end position="426"/>
    </location>
</feature>
<keyword evidence="4 7" id="KW-0328">Glycosyltransferase</keyword>
<dbReference type="GO" id="GO:0004373">
    <property type="term" value="F:alpha-1,4-glucan glucosyltransferase (UDP-glucose donor) activity"/>
    <property type="evidence" value="ECO:0007669"/>
    <property type="project" value="InterPro"/>
</dbReference>
<organism evidence="10 11">
    <name type="scientific">Rossellomorea marisflavi</name>
    <dbReference type="NCBI Taxonomy" id="189381"/>
    <lineage>
        <taxon>Bacteria</taxon>
        <taxon>Bacillati</taxon>
        <taxon>Bacillota</taxon>
        <taxon>Bacilli</taxon>
        <taxon>Bacillales</taxon>
        <taxon>Bacillaceae</taxon>
        <taxon>Rossellomorea</taxon>
    </lineage>
</organism>
<comment type="caution">
    <text evidence="10">The sequence shown here is derived from an EMBL/GenBank/DDBJ whole genome shotgun (WGS) entry which is preliminary data.</text>
</comment>
<comment type="pathway">
    <text evidence="7">Glycan biosynthesis; glycogen biosynthesis.</text>
</comment>
<keyword evidence="6 7" id="KW-0320">Glycogen biosynthesis</keyword>
<feature type="binding site" evidence="7">
    <location>
        <position position="15"/>
    </location>
    <ligand>
        <name>ADP-alpha-D-glucose</name>
        <dbReference type="ChEBI" id="CHEBI:57498"/>
    </ligand>
</feature>
<dbReference type="InterPro" id="IPR013534">
    <property type="entry name" value="Starch_synth_cat_dom"/>
</dbReference>